<accession>A0A518DN26</accession>
<gene>
    <name evidence="2" type="ORF">Pla8534_10250</name>
</gene>
<evidence type="ECO:0000256" key="1">
    <source>
        <dbReference type="SAM" id="SignalP"/>
    </source>
</evidence>
<proteinExistence type="predicted"/>
<feature type="signal peptide" evidence="1">
    <location>
        <begin position="1"/>
        <end position="23"/>
    </location>
</feature>
<dbReference type="EMBL" id="CP036433">
    <property type="protein sequence ID" value="QDU93246.1"/>
    <property type="molecule type" value="Genomic_DNA"/>
</dbReference>
<dbReference type="OrthoDB" id="284162at2"/>
<sequence length="83" mass="9504" precursor="true">MTAMLRIMLAAAGLLLLAPATRAGEPPYYVIQRNAGRHRPGAVYRELPATPYAYGYFGSVQRPYGQPSTHHDYYRRYVEWSNR</sequence>
<dbReference type="KEGG" id="lcre:Pla8534_10250"/>
<organism evidence="2 3">
    <name type="scientific">Lignipirellula cremea</name>
    <dbReference type="NCBI Taxonomy" id="2528010"/>
    <lineage>
        <taxon>Bacteria</taxon>
        <taxon>Pseudomonadati</taxon>
        <taxon>Planctomycetota</taxon>
        <taxon>Planctomycetia</taxon>
        <taxon>Pirellulales</taxon>
        <taxon>Pirellulaceae</taxon>
        <taxon>Lignipirellula</taxon>
    </lineage>
</organism>
<dbReference type="AlphaFoldDB" id="A0A518DN26"/>
<evidence type="ECO:0000313" key="2">
    <source>
        <dbReference type="EMBL" id="QDU93246.1"/>
    </source>
</evidence>
<evidence type="ECO:0000313" key="3">
    <source>
        <dbReference type="Proteomes" id="UP000317648"/>
    </source>
</evidence>
<keyword evidence="3" id="KW-1185">Reference proteome</keyword>
<reference evidence="2 3" key="1">
    <citation type="submission" date="2019-02" db="EMBL/GenBank/DDBJ databases">
        <title>Deep-cultivation of Planctomycetes and their phenomic and genomic characterization uncovers novel biology.</title>
        <authorList>
            <person name="Wiegand S."/>
            <person name="Jogler M."/>
            <person name="Boedeker C."/>
            <person name="Pinto D."/>
            <person name="Vollmers J."/>
            <person name="Rivas-Marin E."/>
            <person name="Kohn T."/>
            <person name="Peeters S.H."/>
            <person name="Heuer A."/>
            <person name="Rast P."/>
            <person name="Oberbeckmann S."/>
            <person name="Bunk B."/>
            <person name="Jeske O."/>
            <person name="Meyerdierks A."/>
            <person name="Storesund J.E."/>
            <person name="Kallscheuer N."/>
            <person name="Luecker S."/>
            <person name="Lage O.M."/>
            <person name="Pohl T."/>
            <person name="Merkel B.J."/>
            <person name="Hornburger P."/>
            <person name="Mueller R.-W."/>
            <person name="Bruemmer F."/>
            <person name="Labrenz M."/>
            <person name="Spormann A.M."/>
            <person name="Op den Camp H."/>
            <person name="Overmann J."/>
            <person name="Amann R."/>
            <person name="Jetten M.S.M."/>
            <person name="Mascher T."/>
            <person name="Medema M.H."/>
            <person name="Devos D.P."/>
            <person name="Kaster A.-K."/>
            <person name="Ovreas L."/>
            <person name="Rohde M."/>
            <person name="Galperin M.Y."/>
            <person name="Jogler C."/>
        </authorList>
    </citation>
    <scope>NUCLEOTIDE SEQUENCE [LARGE SCALE GENOMIC DNA]</scope>
    <source>
        <strain evidence="2 3">Pla85_3_4</strain>
    </source>
</reference>
<feature type="chain" id="PRO_5021722159" evidence="1">
    <location>
        <begin position="24"/>
        <end position="83"/>
    </location>
</feature>
<name>A0A518DN26_9BACT</name>
<keyword evidence="1" id="KW-0732">Signal</keyword>
<dbReference type="RefSeq" id="WP_145049884.1">
    <property type="nucleotide sequence ID" value="NZ_CP036433.1"/>
</dbReference>
<protein>
    <submittedName>
        <fullName evidence="2">Uncharacterized protein</fullName>
    </submittedName>
</protein>
<dbReference type="Proteomes" id="UP000317648">
    <property type="component" value="Chromosome"/>
</dbReference>